<name>A0A383UT12_BLUHO</name>
<gene>
    <name evidence="2" type="ORF">BLGHR1_13490</name>
</gene>
<reference evidence="2 3" key="1">
    <citation type="submission" date="2017-11" db="EMBL/GenBank/DDBJ databases">
        <authorList>
            <person name="Kracher B."/>
        </authorList>
    </citation>
    <scope>NUCLEOTIDE SEQUENCE [LARGE SCALE GENOMIC DNA]</scope>
    <source>
        <strain evidence="2 3">RACE1</strain>
    </source>
</reference>
<evidence type="ECO:0000313" key="3">
    <source>
        <dbReference type="Proteomes" id="UP000275772"/>
    </source>
</evidence>
<organism evidence="2 3">
    <name type="scientific">Blumeria hordei</name>
    <name type="common">Barley powdery mildew</name>
    <name type="synonym">Blumeria graminis f. sp. hordei</name>
    <dbReference type="NCBI Taxonomy" id="2867405"/>
    <lineage>
        <taxon>Eukaryota</taxon>
        <taxon>Fungi</taxon>
        <taxon>Dikarya</taxon>
        <taxon>Ascomycota</taxon>
        <taxon>Pezizomycotina</taxon>
        <taxon>Leotiomycetes</taxon>
        <taxon>Erysiphales</taxon>
        <taxon>Erysiphaceae</taxon>
        <taxon>Blumeria</taxon>
    </lineage>
</organism>
<dbReference type="SUPFAM" id="SSF52047">
    <property type="entry name" value="RNI-like"/>
    <property type="match status" value="1"/>
</dbReference>
<dbReference type="Gene3D" id="1.20.1280.50">
    <property type="match status" value="1"/>
</dbReference>
<protein>
    <recommendedName>
        <fullName evidence="1">F-box domain-containing protein</fullName>
    </recommendedName>
</protein>
<feature type="domain" description="F-box" evidence="1">
    <location>
        <begin position="6"/>
        <end position="53"/>
    </location>
</feature>
<proteinExistence type="predicted"/>
<dbReference type="EMBL" id="UNSH01000045">
    <property type="protein sequence ID" value="SZF02705.1"/>
    <property type="molecule type" value="Genomic_DNA"/>
</dbReference>
<dbReference type="SMART" id="SM00256">
    <property type="entry name" value="FBOX"/>
    <property type="match status" value="1"/>
</dbReference>
<dbReference type="InterPro" id="IPR001810">
    <property type="entry name" value="F-box_dom"/>
</dbReference>
<dbReference type="AlphaFoldDB" id="A0A383UT12"/>
<dbReference type="Pfam" id="PF12937">
    <property type="entry name" value="F-box-like"/>
    <property type="match status" value="1"/>
</dbReference>
<accession>A0A383UT12</accession>
<dbReference type="Proteomes" id="UP000275772">
    <property type="component" value="Unassembled WGS sequence"/>
</dbReference>
<dbReference type="PROSITE" id="PS50181">
    <property type="entry name" value="FBOX"/>
    <property type="match status" value="1"/>
</dbReference>
<dbReference type="InterPro" id="IPR032675">
    <property type="entry name" value="LRR_dom_sf"/>
</dbReference>
<dbReference type="InterPro" id="IPR036047">
    <property type="entry name" value="F-box-like_dom_sf"/>
</dbReference>
<evidence type="ECO:0000259" key="1">
    <source>
        <dbReference type="PROSITE" id="PS50181"/>
    </source>
</evidence>
<dbReference type="SUPFAM" id="SSF81383">
    <property type="entry name" value="F-box domain"/>
    <property type="match status" value="1"/>
</dbReference>
<sequence length="428" mass="48597">MSSECHDPLEALPFEVAKIIFEQLRMQDLVICLSVSKSWKNLLESMTKLWTTVITTDTCQPITLKDLRSYLRVSNYGVSSALVDLKFFEDESNAKYLMKTCHQLQDIRISGEDQFTTLHAASLAKGSGIQKLYFSPKTIVDVPTMISSLEACKNTIVEADFLCLIEKRSPSKFPWPKMSALRSIHLHFRQRCELELSGLIDATPNIRSFMIYRAYIRDKLRLDMTQWSNLETLDLKKTKLRIFPKLPSSLKRLILEKNYGITFRSNDDNGNYSLPLLETLSIQQNRVEVSTIGEITKSSIQANKLKTLLCGCLGSETKARVKAHEYFPPSSSLEELSLEQLNIGDRDILSIARLYPRLKKINISQTGVSLKGFQELVDIGIKSINIDGCLTVHPRYVMEAIEKGVDVSMKSMNNHYWMGNNIVKLVPG</sequence>
<evidence type="ECO:0000313" key="2">
    <source>
        <dbReference type="EMBL" id="SZF02705.1"/>
    </source>
</evidence>
<dbReference type="VEuPathDB" id="FungiDB:BLGHR1_13490"/>
<dbReference type="Gene3D" id="3.80.10.10">
    <property type="entry name" value="Ribonuclease Inhibitor"/>
    <property type="match status" value="1"/>
</dbReference>